<evidence type="ECO:0000313" key="4">
    <source>
        <dbReference type="Proteomes" id="UP000029121"/>
    </source>
</evidence>
<feature type="compositionally biased region" description="Basic and acidic residues" evidence="1">
    <location>
        <begin position="290"/>
        <end position="313"/>
    </location>
</feature>
<name>R0GS05_9BRAS</name>
<accession>R0GS05</accession>
<evidence type="ECO:0000313" key="3">
    <source>
        <dbReference type="EMBL" id="EOA15120.1"/>
    </source>
</evidence>
<feature type="region of interest" description="Disordered" evidence="1">
    <location>
        <begin position="358"/>
        <end position="409"/>
    </location>
</feature>
<dbReference type="EMBL" id="KB870812">
    <property type="protein sequence ID" value="EOA15120.1"/>
    <property type="molecule type" value="Genomic_DNA"/>
</dbReference>
<feature type="region of interest" description="Disordered" evidence="1">
    <location>
        <begin position="1"/>
        <end position="28"/>
    </location>
</feature>
<keyword evidence="4" id="KW-1185">Reference proteome</keyword>
<dbReference type="AlphaFoldDB" id="R0GS05"/>
<feature type="region of interest" description="Disordered" evidence="1">
    <location>
        <begin position="279"/>
        <end position="315"/>
    </location>
</feature>
<protein>
    <recommendedName>
        <fullName evidence="2">DUF4283 domain-containing protein</fullName>
    </recommendedName>
</protein>
<dbReference type="Proteomes" id="UP000029121">
    <property type="component" value="Unassembled WGS sequence"/>
</dbReference>
<dbReference type="InterPro" id="IPR025558">
    <property type="entry name" value="DUF4283"/>
</dbReference>
<sequence>MSNPSAVRVLEPSDHVEHMEDDGRPPEGIPVMSRVWVEKVQSSIGGGIPSPETVLEDEFAKTRMRVEFPNGAKGEPVITIGKEVLEVMYGLYRNCMIVKVLGRHITIDALNRKLKEMWKPRGGMAVLDLPRQFFMIRFDLEEDYMAAVTGGPWRVFGSILMVKAWSPDFDPVRDDIVTTPVWVRISNLPVFYYHRKILMGIAEGVGKPLRVDLTTLKMERGRFARICVEVNLRESLKGTVLINDERYYVSYEGLTNICPTCGVYGHNASSCPTRVLSQSVGPRQALGNKSARDGEKEADGFTEVRRTHRRGDGPHVVFQAGGLKERAVENRMEVVKPGEKEVLKTSNMFNGLAREEGEHVDEQMDGSSESNKENVSLNSLNQRKNTNSGKEKSTISKAAGSKEVSERKH</sequence>
<gene>
    <name evidence="3" type="ORF">CARUB_v10028495mg</name>
</gene>
<feature type="domain" description="DUF4283" evidence="2">
    <location>
        <begin position="92"/>
        <end position="171"/>
    </location>
</feature>
<feature type="compositionally biased region" description="Polar residues" evidence="1">
    <location>
        <begin position="365"/>
        <end position="388"/>
    </location>
</feature>
<dbReference type="Pfam" id="PF14111">
    <property type="entry name" value="DUF4283"/>
    <property type="match status" value="1"/>
</dbReference>
<dbReference type="eggNOG" id="KOG1075">
    <property type="taxonomic scope" value="Eukaryota"/>
</dbReference>
<proteinExistence type="predicted"/>
<dbReference type="PANTHER" id="PTHR31286:SF99">
    <property type="entry name" value="DUF4283 DOMAIN-CONTAINING PROTEIN"/>
    <property type="match status" value="1"/>
</dbReference>
<dbReference type="STRING" id="81985.R0GS05"/>
<feature type="compositionally biased region" description="Basic and acidic residues" evidence="1">
    <location>
        <begin position="11"/>
        <end position="25"/>
    </location>
</feature>
<dbReference type="PANTHER" id="PTHR31286">
    <property type="entry name" value="GLYCINE-RICH CELL WALL STRUCTURAL PROTEIN 1.8-LIKE"/>
    <property type="match status" value="1"/>
</dbReference>
<feature type="non-terminal residue" evidence="3">
    <location>
        <position position="409"/>
    </location>
</feature>
<evidence type="ECO:0000256" key="1">
    <source>
        <dbReference type="SAM" id="MobiDB-lite"/>
    </source>
</evidence>
<dbReference type="InterPro" id="IPR040256">
    <property type="entry name" value="At4g02000-like"/>
</dbReference>
<evidence type="ECO:0000259" key="2">
    <source>
        <dbReference type="Pfam" id="PF14111"/>
    </source>
</evidence>
<organism evidence="3 4">
    <name type="scientific">Capsella rubella</name>
    <dbReference type="NCBI Taxonomy" id="81985"/>
    <lineage>
        <taxon>Eukaryota</taxon>
        <taxon>Viridiplantae</taxon>
        <taxon>Streptophyta</taxon>
        <taxon>Embryophyta</taxon>
        <taxon>Tracheophyta</taxon>
        <taxon>Spermatophyta</taxon>
        <taxon>Magnoliopsida</taxon>
        <taxon>eudicotyledons</taxon>
        <taxon>Gunneridae</taxon>
        <taxon>Pentapetalae</taxon>
        <taxon>rosids</taxon>
        <taxon>malvids</taxon>
        <taxon>Brassicales</taxon>
        <taxon>Brassicaceae</taxon>
        <taxon>Camelineae</taxon>
        <taxon>Capsella</taxon>
    </lineage>
</organism>
<reference evidence="4" key="1">
    <citation type="journal article" date="2013" name="Nat. Genet.">
        <title>The Capsella rubella genome and the genomic consequences of rapid mating system evolution.</title>
        <authorList>
            <person name="Slotte T."/>
            <person name="Hazzouri K.M."/>
            <person name="Agren J.A."/>
            <person name="Koenig D."/>
            <person name="Maumus F."/>
            <person name="Guo Y.L."/>
            <person name="Steige K."/>
            <person name="Platts A.E."/>
            <person name="Escobar J.S."/>
            <person name="Newman L.K."/>
            <person name="Wang W."/>
            <person name="Mandakova T."/>
            <person name="Vello E."/>
            <person name="Smith L.M."/>
            <person name="Henz S.R."/>
            <person name="Steffen J."/>
            <person name="Takuno S."/>
            <person name="Brandvain Y."/>
            <person name="Coop G."/>
            <person name="Andolfatto P."/>
            <person name="Hu T.T."/>
            <person name="Blanchette M."/>
            <person name="Clark R.M."/>
            <person name="Quesneville H."/>
            <person name="Nordborg M."/>
            <person name="Gaut B.S."/>
            <person name="Lysak M.A."/>
            <person name="Jenkins J."/>
            <person name="Grimwood J."/>
            <person name="Chapman J."/>
            <person name="Prochnik S."/>
            <person name="Shu S."/>
            <person name="Rokhsar D."/>
            <person name="Schmutz J."/>
            <person name="Weigel D."/>
            <person name="Wright S.I."/>
        </authorList>
    </citation>
    <scope>NUCLEOTIDE SEQUENCE [LARGE SCALE GENOMIC DNA]</scope>
    <source>
        <strain evidence="4">cv. Monte Gargano</strain>
    </source>
</reference>